<keyword evidence="1" id="KW-0245">EGF-like domain</keyword>
<feature type="transmembrane region" description="Helical" evidence="3">
    <location>
        <begin position="185"/>
        <end position="210"/>
    </location>
</feature>
<proteinExistence type="predicted"/>
<organism evidence="5 6">
    <name type="scientific">Acrobeloides nanus</name>
    <dbReference type="NCBI Taxonomy" id="290746"/>
    <lineage>
        <taxon>Eukaryota</taxon>
        <taxon>Metazoa</taxon>
        <taxon>Ecdysozoa</taxon>
        <taxon>Nematoda</taxon>
        <taxon>Chromadorea</taxon>
        <taxon>Rhabditida</taxon>
        <taxon>Tylenchina</taxon>
        <taxon>Cephalobomorpha</taxon>
        <taxon>Cephaloboidea</taxon>
        <taxon>Cephalobidae</taxon>
        <taxon>Acrobeloides</taxon>
    </lineage>
</organism>
<evidence type="ECO:0000256" key="1">
    <source>
        <dbReference type="PROSITE-ProRule" id="PRU00076"/>
    </source>
</evidence>
<dbReference type="InterPro" id="IPR000742">
    <property type="entry name" value="EGF"/>
</dbReference>
<keyword evidence="3" id="KW-0812">Transmembrane</keyword>
<evidence type="ECO:0000313" key="6">
    <source>
        <dbReference type="WBParaSite" id="ACRNAN_scaffold6552.g12945.t1"/>
    </source>
</evidence>
<sequence>MNNTNLTNDLVVAGSTTSAIMENTTKLELKEKSTSTASVTQPNLPPPIPTVAPTLASVPVNDDNDNSDFAGVMSSTWERLKKLVGFGHKCLNGGNKNLRGDCVCPQYYEGEQCERIICVNNGTRVKVNTIPVEEVCKCPYPEFVSGKHCEQVTCLHNGRYTGNGQCKCIDNWYTGQFCQNYAASWFAVLGIPALCIAIIILCCIVCRLDLCPRRTSTRRHRRRNLNQRRPDTGVEQALMVQENLLNEGTMRHFNHSGIPPTYVVRLENIPTYNPQLLASEDFKPTEPPPPYDQAVSRCPAISHANDLVNPPNYTQSNESIGVLTVSNRPPLPRFRPPDIPRN</sequence>
<dbReference type="WBParaSite" id="ACRNAN_scaffold6552.g12945.t1">
    <property type="protein sequence ID" value="ACRNAN_scaffold6552.g12945.t1"/>
    <property type="gene ID" value="ACRNAN_scaffold6552.g12945"/>
</dbReference>
<feature type="compositionally biased region" description="Polar residues" evidence="2">
    <location>
        <begin position="311"/>
        <end position="327"/>
    </location>
</feature>
<evidence type="ECO:0000313" key="5">
    <source>
        <dbReference type="Proteomes" id="UP000887540"/>
    </source>
</evidence>
<comment type="caution">
    <text evidence="1">Lacks conserved residue(s) required for the propagation of feature annotation.</text>
</comment>
<evidence type="ECO:0000259" key="4">
    <source>
        <dbReference type="PROSITE" id="PS50026"/>
    </source>
</evidence>
<evidence type="ECO:0000256" key="3">
    <source>
        <dbReference type="SAM" id="Phobius"/>
    </source>
</evidence>
<feature type="region of interest" description="Disordered" evidence="2">
    <location>
        <begin position="310"/>
        <end position="342"/>
    </location>
</feature>
<dbReference type="PROSITE" id="PS50026">
    <property type="entry name" value="EGF_3"/>
    <property type="match status" value="1"/>
</dbReference>
<name>A0A914EB03_9BILA</name>
<protein>
    <submittedName>
        <fullName evidence="6">EGF-like domain-containing protein</fullName>
    </submittedName>
</protein>
<dbReference type="AlphaFoldDB" id="A0A914EB03"/>
<feature type="domain" description="EGF-like" evidence="4">
    <location>
        <begin position="145"/>
        <end position="179"/>
    </location>
</feature>
<keyword evidence="3" id="KW-0472">Membrane</keyword>
<keyword evidence="3" id="KW-1133">Transmembrane helix</keyword>
<keyword evidence="5" id="KW-1185">Reference proteome</keyword>
<evidence type="ECO:0000256" key="2">
    <source>
        <dbReference type="SAM" id="MobiDB-lite"/>
    </source>
</evidence>
<dbReference type="Gene3D" id="2.10.25.10">
    <property type="entry name" value="Laminin"/>
    <property type="match status" value="1"/>
</dbReference>
<accession>A0A914EB03</accession>
<dbReference type="Proteomes" id="UP000887540">
    <property type="component" value="Unplaced"/>
</dbReference>
<reference evidence="6" key="1">
    <citation type="submission" date="2022-11" db="UniProtKB">
        <authorList>
            <consortium name="WormBaseParasite"/>
        </authorList>
    </citation>
    <scope>IDENTIFICATION</scope>
</reference>